<keyword evidence="2" id="KW-1003">Cell membrane</keyword>
<evidence type="ECO:0000259" key="7">
    <source>
        <dbReference type="Pfam" id="PF13396"/>
    </source>
</evidence>
<dbReference type="Proteomes" id="UP001597221">
    <property type="component" value="Unassembled WGS sequence"/>
</dbReference>
<dbReference type="EMBL" id="JBHUDE010000033">
    <property type="protein sequence ID" value="MFD1607278.1"/>
    <property type="molecule type" value="Genomic_DNA"/>
</dbReference>
<evidence type="ECO:0000256" key="5">
    <source>
        <dbReference type="ARBA" id="ARBA00023136"/>
    </source>
</evidence>
<dbReference type="Pfam" id="PF13396">
    <property type="entry name" value="PLDc_N"/>
    <property type="match status" value="1"/>
</dbReference>
<organism evidence="8 9">
    <name type="scientific">Oceanobacillus luteolus</name>
    <dbReference type="NCBI Taxonomy" id="1274358"/>
    <lineage>
        <taxon>Bacteria</taxon>
        <taxon>Bacillati</taxon>
        <taxon>Bacillota</taxon>
        <taxon>Bacilli</taxon>
        <taxon>Bacillales</taxon>
        <taxon>Bacillaceae</taxon>
        <taxon>Oceanobacillus</taxon>
    </lineage>
</organism>
<evidence type="ECO:0000256" key="2">
    <source>
        <dbReference type="ARBA" id="ARBA00022475"/>
    </source>
</evidence>
<dbReference type="InterPro" id="IPR027379">
    <property type="entry name" value="CLS_N"/>
</dbReference>
<evidence type="ECO:0000313" key="9">
    <source>
        <dbReference type="Proteomes" id="UP001597221"/>
    </source>
</evidence>
<keyword evidence="3 6" id="KW-0812">Transmembrane</keyword>
<sequence>MESLAINWQLILPLFFIQGILLIVGILDWAKQGENVRGNRWVWFVVIVFINIIGPILYFIFGRRR</sequence>
<evidence type="ECO:0000256" key="3">
    <source>
        <dbReference type="ARBA" id="ARBA00022692"/>
    </source>
</evidence>
<evidence type="ECO:0000313" key="8">
    <source>
        <dbReference type="EMBL" id="MFD1607278.1"/>
    </source>
</evidence>
<proteinExistence type="predicted"/>
<comment type="subcellular location">
    <subcellularLocation>
        <location evidence="1">Cell membrane</location>
        <topology evidence="1">Multi-pass membrane protein</topology>
    </subcellularLocation>
</comment>
<feature type="transmembrane region" description="Helical" evidence="6">
    <location>
        <begin position="6"/>
        <end position="29"/>
    </location>
</feature>
<accession>A0ABW4HPE8</accession>
<feature type="transmembrane region" description="Helical" evidence="6">
    <location>
        <begin position="41"/>
        <end position="61"/>
    </location>
</feature>
<evidence type="ECO:0000256" key="1">
    <source>
        <dbReference type="ARBA" id="ARBA00004651"/>
    </source>
</evidence>
<comment type="caution">
    <text evidence="8">The sequence shown here is derived from an EMBL/GenBank/DDBJ whole genome shotgun (WGS) entry which is preliminary data.</text>
</comment>
<gene>
    <name evidence="8" type="ORF">ACFSBH_06410</name>
</gene>
<keyword evidence="9" id="KW-1185">Reference proteome</keyword>
<protein>
    <submittedName>
        <fullName evidence="8">PLD nuclease N-terminal domain-containing protein</fullName>
    </submittedName>
</protein>
<dbReference type="RefSeq" id="WP_251511979.1">
    <property type="nucleotide sequence ID" value="NZ_JAMBON010000003.1"/>
</dbReference>
<name>A0ABW4HPE8_9BACI</name>
<evidence type="ECO:0000256" key="6">
    <source>
        <dbReference type="SAM" id="Phobius"/>
    </source>
</evidence>
<reference evidence="9" key="1">
    <citation type="journal article" date="2019" name="Int. J. Syst. Evol. Microbiol.">
        <title>The Global Catalogue of Microorganisms (GCM) 10K type strain sequencing project: providing services to taxonomists for standard genome sequencing and annotation.</title>
        <authorList>
            <consortium name="The Broad Institute Genomics Platform"/>
            <consortium name="The Broad Institute Genome Sequencing Center for Infectious Disease"/>
            <person name="Wu L."/>
            <person name="Ma J."/>
        </authorList>
    </citation>
    <scope>NUCLEOTIDE SEQUENCE [LARGE SCALE GENOMIC DNA]</scope>
    <source>
        <strain evidence="9">CGMCC 1.12376</strain>
    </source>
</reference>
<feature type="domain" description="Cardiolipin synthase N-terminal" evidence="7">
    <location>
        <begin position="20"/>
        <end position="63"/>
    </location>
</feature>
<keyword evidence="5 6" id="KW-0472">Membrane</keyword>
<evidence type="ECO:0000256" key="4">
    <source>
        <dbReference type="ARBA" id="ARBA00022989"/>
    </source>
</evidence>
<keyword evidence="4 6" id="KW-1133">Transmembrane helix</keyword>